<feature type="region of interest" description="Disordered" evidence="1">
    <location>
        <begin position="79"/>
        <end position="98"/>
    </location>
</feature>
<dbReference type="EMBL" id="JAJSOW010000100">
    <property type="protein sequence ID" value="KAI9185032.1"/>
    <property type="molecule type" value="Genomic_DNA"/>
</dbReference>
<sequence>MVVRVATMSYEDRDCHSLLVEKDLKEATKQLAHGIAPPIEHDLVDHTYTSHPYTTLESTPQTQAKEIYILTRDSKRKLTRETTTRKVAKTAAGTSTSNAPRLGKVVTVEVRPVAHAVRIRVDDPNELDDDQRTLSDLISREMHSKSRSDLPSAAYSPDHLIKSKLVIGFPNQLIEPKSMIKFPDRLIKLRLPQPKLCSLLNKLHPNIQTGALARLR</sequence>
<reference evidence="2" key="1">
    <citation type="journal article" date="2022" name="Plant J.">
        <title>Strategies of tolerance reflected in two North American maple genomes.</title>
        <authorList>
            <person name="McEvoy S.L."/>
            <person name="Sezen U.U."/>
            <person name="Trouern-Trend A."/>
            <person name="McMahon S.M."/>
            <person name="Schaberg P.G."/>
            <person name="Yang J."/>
            <person name="Wegrzyn J.L."/>
            <person name="Swenson N.G."/>
        </authorList>
    </citation>
    <scope>NUCLEOTIDE SEQUENCE</scope>
    <source>
        <strain evidence="2">91603</strain>
    </source>
</reference>
<evidence type="ECO:0000313" key="3">
    <source>
        <dbReference type="Proteomes" id="UP001064489"/>
    </source>
</evidence>
<dbReference type="AlphaFoldDB" id="A0AAD5J4A2"/>
<keyword evidence="3" id="KW-1185">Reference proteome</keyword>
<accession>A0AAD5J4A2</accession>
<reference evidence="2" key="2">
    <citation type="submission" date="2023-02" db="EMBL/GenBank/DDBJ databases">
        <authorList>
            <person name="Swenson N.G."/>
            <person name="Wegrzyn J.L."/>
            <person name="Mcevoy S.L."/>
        </authorList>
    </citation>
    <scope>NUCLEOTIDE SEQUENCE</scope>
    <source>
        <strain evidence="2">91603</strain>
        <tissue evidence="2">Leaf</tissue>
    </source>
</reference>
<organism evidence="2 3">
    <name type="scientific">Acer negundo</name>
    <name type="common">Box elder</name>
    <dbReference type="NCBI Taxonomy" id="4023"/>
    <lineage>
        <taxon>Eukaryota</taxon>
        <taxon>Viridiplantae</taxon>
        <taxon>Streptophyta</taxon>
        <taxon>Embryophyta</taxon>
        <taxon>Tracheophyta</taxon>
        <taxon>Spermatophyta</taxon>
        <taxon>Magnoliopsida</taxon>
        <taxon>eudicotyledons</taxon>
        <taxon>Gunneridae</taxon>
        <taxon>Pentapetalae</taxon>
        <taxon>rosids</taxon>
        <taxon>malvids</taxon>
        <taxon>Sapindales</taxon>
        <taxon>Sapindaceae</taxon>
        <taxon>Hippocastanoideae</taxon>
        <taxon>Acereae</taxon>
        <taxon>Acer</taxon>
    </lineage>
</organism>
<protein>
    <submittedName>
        <fullName evidence="2">Uncharacterized protein</fullName>
    </submittedName>
</protein>
<name>A0AAD5J4A2_ACENE</name>
<evidence type="ECO:0000256" key="1">
    <source>
        <dbReference type="SAM" id="MobiDB-lite"/>
    </source>
</evidence>
<gene>
    <name evidence="2" type="ORF">LWI28_003519</name>
</gene>
<dbReference type="Proteomes" id="UP001064489">
    <property type="component" value="Chromosome 3"/>
</dbReference>
<evidence type="ECO:0000313" key="2">
    <source>
        <dbReference type="EMBL" id="KAI9185032.1"/>
    </source>
</evidence>
<comment type="caution">
    <text evidence="2">The sequence shown here is derived from an EMBL/GenBank/DDBJ whole genome shotgun (WGS) entry which is preliminary data.</text>
</comment>
<proteinExistence type="predicted"/>